<dbReference type="PANTHER" id="PTHR11764">
    <property type="entry name" value="TERPENE CYCLASE/MUTASE FAMILY MEMBER"/>
    <property type="match status" value="1"/>
</dbReference>
<reference evidence="5" key="1">
    <citation type="submission" date="2020-05" db="EMBL/GenBank/DDBJ databases">
        <authorList>
            <person name="Chiriac C."/>
            <person name="Salcher M."/>
            <person name="Ghai R."/>
            <person name="Kavagutti S V."/>
        </authorList>
    </citation>
    <scope>NUCLEOTIDE SEQUENCE</scope>
</reference>
<accession>A0A6J5ZYG8</accession>
<dbReference type="InterPro" id="IPR008930">
    <property type="entry name" value="Terpenoid_cyclase/PrenylTrfase"/>
</dbReference>
<dbReference type="Gene3D" id="1.10.1760.20">
    <property type="match status" value="1"/>
</dbReference>
<feature type="transmembrane region" description="Helical" evidence="3">
    <location>
        <begin position="96"/>
        <end position="113"/>
    </location>
</feature>
<feature type="transmembrane region" description="Helical" evidence="3">
    <location>
        <begin position="125"/>
        <end position="149"/>
    </location>
</feature>
<dbReference type="SUPFAM" id="SSF48239">
    <property type="entry name" value="Terpenoid cyclases/Protein prenyltransferases"/>
    <property type="match status" value="2"/>
</dbReference>
<feature type="transmembrane region" description="Helical" evidence="3">
    <location>
        <begin position="30"/>
        <end position="49"/>
    </location>
</feature>
<dbReference type="Gene3D" id="1.50.10.20">
    <property type="match status" value="3"/>
</dbReference>
<feature type="transmembrane region" description="Helical" evidence="3">
    <location>
        <begin position="61"/>
        <end position="84"/>
    </location>
</feature>
<proteinExistence type="inferred from homology"/>
<dbReference type="EMBL" id="CAESAO010000077">
    <property type="protein sequence ID" value="CAB4344443.1"/>
    <property type="molecule type" value="Genomic_DNA"/>
</dbReference>
<dbReference type="GO" id="GO:0016866">
    <property type="term" value="F:intramolecular transferase activity"/>
    <property type="evidence" value="ECO:0007669"/>
    <property type="project" value="InterPro"/>
</dbReference>
<dbReference type="InterPro" id="IPR032696">
    <property type="entry name" value="SQ_cyclase_C"/>
</dbReference>
<keyword evidence="3" id="KW-1133">Transmembrane helix</keyword>
<feature type="transmembrane region" description="Helical" evidence="3">
    <location>
        <begin position="212"/>
        <end position="236"/>
    </location>
</feature>
<sequence>MNWEFAALAILAAALISGFAWYERTHPGSRMLALVATMAGLAAIGRIAFAPIPNVKPTTDIIFIAGFALGGAPGFVVGAVAALASNLLFGQGPWTPWQMVAWGLCGVFGALVGRATGQQIGRIWLALLCGLAGLGFGAIMDGSIWVTYAGGQGITQYLAISATSLPFNVAHALGNVVFALAFGPALLRAVMRYRTRLDVTWSEPAPRGAVAAGARAAVGPLAVIAIALVFAAAGLVPASAQAASSPLRAAQYLVAAQNSDGGWGSSSGARTNAVQTSWAVIGLASAGYDPLSVHSRGRSPAALLRGWAARARTTADIERTALALAAAGIRPSTGGLLTRLKRSQRSDGSFAGLINLTSYGLLALRASGRSASSSAVRKAAVWIAKRQNSDGGFNFARRGGASSIDDTAGALQALAAAGSGRGRAAQRAGRYLAARQNRDGGYALQPGGASNAQSTALAVQGLVSAGRNPDRQRRRGARSPLSFIRSLQSSRGSVRYSRASSATPVWVTSQSLAALAKRPLPVRIVR</sequence>
<gene>
    <name evidence="5" type="ORF">UFOPK3522_00955</name>
</gene>
<protein>
    <submittedName>
        <fullName evidence="5">Unannotated protein</fullName>
    </submittedName>
</protein>
<dbReference type="GO" id="GO:0005811">
    <property type="term" value="C:lipid droplet"/>
    <property type="evidence" value="ECO:0007669"/>
    <property type="project" value="InterPro"/>
</dbReference>
<dbReference type="CDD" id="cd00688">
    <property type="entry name" value="ISOPREN_C2_like"/>
    <property type="match status" value="1"/>
</dbReference>
<evidence type="ECO:0000313" key="5">
    <source>
        <dbReference type="EMBL" id="CAB4344443.1"/>
    </source>
</evidence>
<evidence type="ECO:0000256" key="2">
    <source>
        <dbReference type="ARBA" id="ARBA00022737"/>
    </source>
</evidence>
<dbReference type="Pfam" id="PF07155">
    <property type="entry name" value="ECF-ribofla_trS"/>
    <property type="match status" value="1"/>
</dbReference>
<evidence type="ECO:0000256" key="3">
    <source>
        <dbReference type="SAM" id="Phobius"/>
    </source>
</evidence>
<comment type="similarity">
    <text evidence="1">Belongs to the terpene cyclase/mutase family.</text>
</comment>
<organism evidence="5">
    <name type="scientific">freshwater metagenome</name>
    <dbReference type="NCBI Taxonomy" id="449393"/>
    <lineage>
        <taxon>unclassified sequences</taxon>
        <taxon>metagenomes</taxon>
        <taxon>ecological metagenomes</taxon>
    </lineage>
</organism>
<feature type="domain" description="Squalene cyclase C-terminal" evidence="4">
    <location>
        <begin position="337"/>
        <end position="442"/>
    </location>
</feature>
<keyword evidence="3" id="KW-0812">Transmembrane</keyword>
<dbReference type="GO" id="GO:0016020">
    <property type="term" value="C:membrane"/>
    <property type="evidence" value="ECO:0007669"/>
    <property type="project" value="InterPro"/>
</dbReference>
<evidence type="ECO:0000256" key="1">
    <source>
        <dbReference type="ARBA" id="ARBA00009755"/>
    </source>
</evidence>
<evidence type="ECO:0000259" key="4">
    <source>
        <dbReference type="Pfam" id="PF13243"/>
    </source>
</evidence>
<keyword evidence="3" id="KW-0472">Membrane</keyword>
<dbReference type="AlphaFoldDB" id="A0A6J5ZYG8"/>
<dbReference type="PANTHER" id="PTHR11764:SF20">
    <property type="entry name" value="LANOSTEROL SYNTHASE"/>
    <property type="match status" value="1"/>
</dbReference>
<feature type="transmembrane region" description="Helical" evidence="3">
    <location>
        <begin position="169"/>
        <end position="191"/>
    </location>
</feature>
<dbReference type="InterPro" id="IPR018333">
    <property type="entry name" value="Squalene_cyclase"/>
</dbReference>
<dbReference type="GO" id="GO:0016104">
    <property type="term" value="P:triterpenoid biosynthetic process"/>
    <property type="evidence" value="ECO:0007669"/>
    <property type="project" value="InterPro"/>
</dbReference>
<dbReference type="Pfam" id="PF13243">
    <property type="entry name" value="SQHop_cyclase_C"/>
    <property type="match status" value="1"/>
</dbReference>
<keyword evidence="2" id="KW-0677">Repeat</keyword>
<name>A0A6J5ZYG8_9ZZZZ</name>
<dbReference type="InterPro" id="IPR009825">
    <property type="entry name" value="ECF_substrate-spec-like"/>
</dbReference>